<protein>
    <submittedName>
        <fullName evidence="5">DUF4105 domain-containing protein</fullName>
    </submittedName>
</protein>
<evidence type="ECO:0000313" key="5">
    <source>
        <dbReference type="EMBL" id="MFD2567768.1"/>
    </source>
</evidence>
<proteinExistence type="predicted"/>
<feature type="transmembrane region" description="Helical" evidence="1">
    <location>
        <begin position="318"/>
        <end position="333"/>
    </location>
</feature>
<keyword evidence="1" id="KW-1133">Transmembrane helix</keyword>
<feature type="domain" description="Lnb N-terminal periplasmic" evidence="3">
    <location>
        <begin position="29"/>
        <end position="161"/>
    </location>
</feature>
<dbReference type="Proteomes" id="UP001597508">
    <property type="component" value="Unassembled WGS sequence"/>
</dbReference>
<organism evidence="5 6">
    <name type="scientific">Pseudotenacibaculum haliotis</name>
    <dbReference type="NCBI Taxonomy" id="1862138"/>
    <lineage>
        <taxon>Bacteria</taxon>
        <taxon>Pseudomonadati</taxon>
        <taxon>Bacteroidota</taxon>
        <taxon>Flavobacteriia</taxon>
        <taxon>Flavobacteriales</taxon>
        <taxon>Flavobacteriaceae</taxon>
        <taxon>Pseudotenacibaculum</taxon>
    </lineage>
</organism>
<accession>A0ABW5LSF2</accession>
<reference evidence="6" key="1">
    <citation type="journal article" date="2019" name="Int. J. Syst. Evol. Microbiol.">
        <title>The Global Catalogue of Microorganisms (GCM) 10K type strain sequencing project: providing services to taxonomists for standard genome sequencing and annotation.</title>
        <authorList>
            <consortium name="The Broad Institute Genomics Platform"/>
            <consortium name="The Broad Institute Genome Sequencing Center for Infectious Disease"/>
            <person name="Wu L."/>
            <person name="Ma J."/>
        </authorList>
    </citation>
    <scope>NUCLEOTIDE SEQUENCE [LARGE SCALE GENOMIC DNA]</scope>
    <source>
        <strain evidence="6">KCTC 52127</strain>
    </source>
</reference>
<evidence type="ECO:0000259" key="4">
    <source>
        <dbReference type="Pfam" id="PF25221"/>
    </source>
</evidence>
<evidence type="ECO:0000256" key="2">
    <source>
        <dbReference type="SAM" id="SignalP"/>
    </source>
</evidence>
<feature type="transmembrane region" description="Helical" evidence="1">
    <location>
        <begin position="340"/>
        <end position="359"/>
    </location>
</feature>
<dbReference type="EMBL" id="JBHULH010000004">
    <property type="protein sequence ID" value="MFD2567768.1"/>
    <property type="molecule type" value="Genomic_DNA"/>
</dbReference>
<feature type="transmembrane region" description="Helical" evidence="1">
    <location>
        <begin position="365"/>
        <end position="383"/>
    </location>
</feature>
<keyword evidence="1" id="KW-0472">Membrane</keyword>
<feature type="transmembrane region" description="Helical" evidence="1">
    <location>
        <begin position="253"/>
        <end position="273"/>
    </location>
</feature>
<evidence type="ECO:0000256" key="1">
    <source>
        <dbReference type="SAM" id="Phobius"/>
    </source>
</evidence>
<dbReference type="InterPro" id="IPR057436">
    <property type="entry name" value="5TMH_Lnb"/>
</dbReference>
<dbReference type="Pfam" id="PF25221">
    <property type="entry name" value="5TMH_Lnb"/>
    <property type="match status" value="1"/>
</dbReference>
<dbReference type="Pfam" id="PF13387">
    <property type="entry name" value="Lnb_N"/>
    <property type="match status" value="1"/>
</dbReference>
<feature type="transmembrane region" description="Helical" evidence="1">
    <location>
        <begin position="285"/>
        <end position="306"/>
    </location>
</feature>
<sequence length="392" mass="46188">MRKIYFILLFLIGSFQSVSAQLQVSVYSEVSIITVGPGNDFFETFGHSAIRIKDPVLNFDLVYNYGVFDFNQPNFYANFAKGRLLYKLGRYPFHYFVRSNNDDKRWMKEQILNLTHQEKQAFFEYLEDNAKPQNASYYYDPYFDNCATKLRDITQTILGKKVEFPDEYAKDEFTLRQLMNKELAWNHWGSFGINLALGTKLDQKATPAQYMYLPDFVYVAFKDAKKTENGTTTPLVKKETDVLSYPEKTPATVWYNPLLVFSILFLISVYVTFKDIRKQKRSKWFDFFVFFFTGILGTLIVFLWFFTDHRTTPNNFNFLWAFAPNLIVAFVLLKKNIPNWVSYYVKVCLVFLVVLGILWIVQVQLFSLTILPILGMLLYRYYYLNKLLSSKE</sequence>
<keyword evidence="6" id="KW-1185">Reference proteome</keyword>
<feature type="chain" id="PRO_5046755103" evidence="2">
    <location>
        <begin position="21"/>
        <end position="392"/>
    </location>
</feature>
<comment type="caution">
    <text evidence="5">The sequence shown here is derived from an EMBL/GenBank/DDBJ whole genome shotgun (WGS) entry which is preliminary data.</text>
</comment>
<evidence type="ECO:0000259" key="3">
    <source>
        <dbReference type="Pfam" id="PF13387"/>
    </source>
</evidence>
<evidence type="ECO:0000313" key="6">
    <source>
        <dbReference type="Proteomes" id="UP001597508"/>
    </source>
</evidence>
<gene>
    <name evidence="5" type="ORF">ACFSRZ_10320</name>
</gene>
<dbReference type="InterPro" id="IPR025178">
    <property type="entry name" value="Lnb_N"/>
</dbReference>
<name>A0ABW5LSF2_9FLAO</name>
<keyword evidence="2" id="KW-0732">Signal</keyword>
<keyword evidence="1" id="KW-0812">Transmembrane</keyword>
<feature type="domain" description="Lnb-like transmembrane" evidence="4">
    <location>
        <begin position="254"/>
        <end position="386"/>
    </location>
</feature>
<dbReference type="RefSeq" id="WP_379666474.1">
    <property type="nucleotide sequence ID" value="NZ_JBHULH010000004.1"/>
</dbReference>
<feature type="signal peptide" evidence="2">
    <location>
        <begin position="1"/>
        <end position="20"/>
    </location>
</feature>